<protein>
    <submittedName>
        <fullName evidence="9">Cycloheximide resistance protein</fullName>
    </submittedName>
</protein>
<dbReference type="CDD" id="cd17323">
    <property type="entry name" value="MFS_Tpo1_MDR_like"/>
    <property type="match status" value="1"/>
</dbReference>
<evidence type="ECO:0000313" key="9">
    <source>
        <dbReference type="EMBL" id="KAF2176732.1"/>
    </source>
</evidence>
<dbReference type="PROSITE" id="PS50850">
    <property type="entry name" value="MFS"/>
    <property type="match status" value="1"/>
</dbReference>
<feature type="transmembrane region" description="Helical" evidence="7">
    <location>
        <begin position="346"/>
        <end position="366"/>
    </location>
</feature>
<feature type="transmembrane region" description="Helical" evidence="7">
    <location>
        <begin position="203"/>
        <end position="226"/>
    </location>
</feature>
<feature type="transmembrane region" description="Helical" evidence="7">
    <location>
        <begin position="412"/>
        <end position="433"/>
    </location>
</feature>
<feature type="transmembrane region" description="Helical" evidence="7">
    <location>
        <begin position="115"/>
        <end position="135"/>
    </location>
</feature>
<dbReference type="Pfam" id="PF07690">
    <property type="entry name" value="MFS_1"/>
    <property type="match status" value="1"/>
</dbReference>
<dbReference type="GO" id="GO:0016020">
    <property type="term" value="C:membrane"/>
    <property type="evidence" value="ECO:0007669"/>
    <property type="project" value="UniProtKB-SubCell"/>
</dbReference>
<evidence type="ECO:0000256" key="1">
    <source>
        <dbReference type="ARBA" id="ARBA00004141"/>
    </source>
</evidence>
<dbReference type="EMBL" id="ML994702">
    <property type="protein sequence ID" value="KAF2176732.1"/>
    <property type="molecule type" value="Genomic_DNA"/>
</dbReference>
<feature type="transmembrane region" description="Helical" evidence="7">
    <location>
        <begin position="142"/>
        <end position="163"/>
    </location>
</feature>
<sequence length="516" mass="55818">MARSTSARNSNASIIQSTNYEKDVESQKDVEKQADAADALETLTNREALRDPNVVDWDGLDDPANPMNWPLSRKVAVIGIVSFITLLSPLASTMISPATAGVMAAFHSNNATLGAFVTSVYLLGYAFGPLVIAPLSELYGRAVMYNVNNVIFLIFSIACAVASNMGALIVFRLFAGIAASCPITLGAGTIADMIPHERRGLAMALWIMGPLVGPTFAPLAGGYLAAAAGWRWIFWLITIVAGVACIVTALFMRESYAYVILQCKTKRLQKETGNPHLRSALDKGIHPKQLFRTTIVRPLRMLVLSPIIFVVSLETATGYGYMYLLFTTFPRIFEGQYGFLEKSVGLTYLGVGIGSFVGLFFTGAFSDRVVAALTKRNGGKPEPEYRLPAMLIGSLLLPIGLFIYAWTAEEKVHWIAPIIGTAVLGGGIFMIFMPGLSYLVDAYTVYAASVSAASTVFRSLLGALLPLVGDSMYDSLGVGWGSSLLGFIAVAFIPVPVILWFYGERIRESRFSKAQF</sequence>
<feature type="compositionally biased region" description="Basic and acidic residues" evidence="6">
    <location>
        <begin position="20"/>
        <end position="34"/>
    </location>
</feature>
<evidence type="ECO:0000256" key="3">
    <source>
        <dbReference type="ARBA" id="ARBA00022692"/>
    </source>
</evidence>
<evidence type="ECO:0000256" key="7">
    <source>
        <dbReference type="SAM" id="Phobius"/>
    </source>
</evidence>
<dbReference type="InterPro" id="IPR011701">
    <property type="entry name" value="MFS"/>
</dbReference>
<dbReference type="Gene3D" id="1.20.1250.20">
    <property type="entry name" value="MFS general substrate transporter like domains"/>
    <property type="match status" value="1"/>
</dbReference>
<comment type="subcellular location">
    <subcellularLocation>
        <location evidence="1">Membrane</location>
        <topology evidence="1">Multi-pass membrane protein</topology>
    </subcellularLocation>
</comment>
<dbReference type="SUPFAM" id="SSF103473">
    <property type="entry name" value="MFS general substrate transporter"/>
    <property type="match status" value="1"/>
</dbReference>
<feature type="transmembrane region" description="Helical" evidence="7">
    <location>
        <begin position="232"/>
        <end position="252"/>
    </location>
</feature>
<dbReference type="FunFam" id="1.20.1250.20:FF:000011">
    <property type="entry name" value="MFS multidrug transporter, putative"/>
    <property type="match status" value="1"/>
</dbReference>
<dbReference type="PANTHER" id="PTHR23502">
    <property type="entry name" value="MAJOR FACILITATOR SUPERFAMILY"/>
    <property type="match status" value="1"/>
</dbReference>
<evidence type="ECO:0000313" key="10">
    <source>
        <dbReference type="Proteomes" id="UP000800200"/>
    </source>
</evidence>
<feature type="transmembrane region" description="Helical" evidence="7">
    <location>
        <begin position="75"/>
        <end position="95"/>
    </location>
</feature>
<comment type="similarity">
    <text evidence="2">Belongs to the major facilitator superfamily.</text>
</comment>
<keyword evidence="10" id="KW-1185">Reference proteome</keyword>
<feature type="transmembrane region" description="Helical" evidence="7">
    <location>
        <begin position="445"/>
        <end position="468"/>
    </location>
</feature>
<dbReference type="AlphaFoldDB" id="A0A6A6DEC1"/>
<evidence type="ECO:0000259" key="8">
    <source>
        <dbReference type="PROSITE" id="PS50850"/>
    </source>
</evidence>
<evidence type="ECO:0000256" key="5">
    <source>
        <dbReference type="ARBA" id="ARBA00023136"/>
    </source>
</evidence>
<keyword evidence="5 7" id="KW-0472">Membrane</keyword>
<feature type="transmembrane region" description="Helical" evidence="7">
    <location>
        <begin position="302"/>
        <end position="326"/>
    </location>
</feature>
<name>A0A6A6DEC1_9PEZI</name>
<dbReference type="Proteomes" id="UP000800200">
    <property type="component" value="Unassembled WGS sequence"/>
</dbReference>
<dbReference type="GO" id="GO:0022857">
    <property type="term" value="F:transmembrane transporter activity"/>
    <property type="evidence" value="ECO:0007669"/>
    <property type="project" value="InterPro"/>
</dbReference>
<gene>
    <name evidence="9" type="ORF">K469DRAFT_678281</name>
</gene>
<proteinExistence type="inferred from homology"/>
<dbReference type="PANTHER" id="PTHR23502:SF68">
    <property type="entry name" value="MULTIDRUG TRANSPORTER, PUTATIVE (AFU_ORTHOLOGUE AFUA_3G01120)-RELATED"/>
    <property type="match status" value="1"/>
</dbReference>
<keyword evidence="3 7" id="KW-0812">Transmembrane</keyword>
<evidence type="ECO:0000256" key="4">
    <source>
        <dbReference type="ARBA" id="ARBA00022989"/>
    </source>
</evidence>
<feature type="domain" description="Major facilitator superfamily (MFS) profile" evidence="8">
    <location>
        <begin position="77"/>
        <end position="506"/>
    </location>
</feature>
<evidence type="ECO:0000256" key="2">
    <source>
        <dbReference type="ARBA" id="ARBA00008335"/>
    </source>
</evidence>
<evidence type="ECO:0000256" key="6">
    <source>
        <dbReference type="SAM" id="MobiDB-lite"/>
    </source>
</evidence>
<feature type="transmembrane region" description="Helical" evidence="7">
    <location>
        <begin position="387"/>
        <end position="406"/>
    </location>
</feature>
<organism evidence="9 10">
    <name type="scientific">Zopfia rhizophila CBS 207.26</name>
    <dbReference type="NCBI Taxonomy" id="1314779"/>
    <lineage>
        <taxon>Eukaryota</taxon>
        <taxon>Fungi</taxon>
        <taxon>Dikarya</taxon>
        <taxon>Ascomycota</taxon>
        <taxon>Pezizomycotina</taxon>
        <taxon>Dothideomycetes</taxon>
        <taxon>Dothideomycetes incertae sedis</taxon>
        <taxon>Zopfiaceae</taxon>
        <taxon>Zopfia</taxon>
    </lineage>
</organism>
<reference evidence="9" key="1">
    <citation type="journal article" date="2020" name="Stud. Mycol.">
        <title>101 Dothideomycetes genomes: a test case for predicting lifestyles and emergence of pathogens.</title>
        <authorList>
            <person name="Haridas S."/>
            <person name="Albert R."/>
            <person name="Binder M."/>
            <person name="Bloem J."/>
            <person name="Labutti K."/>
            <person name="Salamov A."/>
            <person name="Andreopoulos B."/>
            <person name="Baker S."/>
            <person name="Barry K."/>
            <person name="Bills G."/>
            <person name="Bluhm B."/>
            <person name="Cannon C."/>
            <person name="Castanera R."/>
            <person name="Culley D."/>
            <person name="Daum C."/>
            <person name="Ezra D."/>
            <person name="Gonzalez J."/>
            <person name="Henrissat B."/>
            <person name="Kuo A."/>
            <person name="Liang C."/>
            <person name="Lipzen A."/>
            <person name="Lutzoni F."/>
            <person name="Magnuson J."/>
            <person name="Mondo S."/>
            <person name="Nolan M."/>
            <person name="Ohm R."/>
            <person name="Pangilinan J."/>
            <person name="Park H.-J."/>
            <person name="Ramirez L."/>
            <person name="Alfaro M."/>
            <person name="Sun H."/>
            <person name="Tritt A."/>
            <person name="Yoshinaga Y."/>
            <person name="Zwiers L.-H."/>
            <person name="Turgeon B."/>
            <person name="Goodwin S."/>
            <person name="Spatafora J."/>
            <person name="Crous P."/>
            <person name="Grigoriev I."/>
        </authorList>
    </citation>
    <scope>NUCLEOTIDE SEQUENCE</scope>
    <source>
        <strain evidence="9">CBS 207.26</strain>
    </source>
</reference>
<accession>A0A6A6DEC1</accession>
<dbReference type="InterPro" id="IPR036259">
    <property type="entry name" value="MFS_trans_sf"/>
</dbReference>
<dbReference type="OrthoDB" id="5296287at2759"/>
<feature type="compositionally biased region" description="Low complexity" evidence="6">
    <location>
        <begin position="1"/>
        <end position="13"/>
    </location>
</feature>
<feature type="transmembrane region" description="Helical" evidence="7">
    <location>
        <begin position="169"/>
        <end position="191"/>
    </location>
</feature>
<dbReference type="InterPro" id="IPR020846">
    <property type="entry name" value="MFS_dom"/>
</dbReference>
<feature type="transmembrane region" description="Helical" evidence="7">
    <location>
        <begin position="480"/>
        <end position="503"/>
    </location>
</feature>
<feature type="region of interest" description="Disordered" evidence="6">
    <location>
        <begin position="1"/>
        <end position="34"/>
    </location>
</feature>
<keyword evidence="4 7" id="KW-1133">Transmembrane helix</keyword>